<accession>A0A3P7LRR1</accession>
<evidence type="ECO:0000313" key="2">
    <source>
        <dbReference type="Proteomes" id="UP000281553"/>
    </source>
</evidence>
<dbReference type="EMBL" id="UYRU01064147">
    <property type="protein sequence ID" value="VDN15940.1"/>
    <property type="molecule type" value="Genomic_DNA"/>
</dbReference>
<keyword evidence="2" id="KW-1185">Reference proteome</keyword>
<dbReference type="AlphaFoldDB" id="A0A3P7LRR1"/>
<organism evidence="1 2">
    <name type="scientific">Dibothriocephalus latus</name>
    <name type="common">Fish tapeworm</name>
    <name type="synonym">Diphyllobothrium latum</name>
    <dbReference type="NCBI Taxonomy" id="60516"/>
    <lineage>
        <taxon>Eukaryota</taxon>
        <taxon>Metazoa</taxon>
        <taxon>Spiralia</taxon>
        <taxon>Lophotrochozoa</taxon>
        <taxon>Platyhelminthes</taxon>
        <taxon>Cestoda</taxon>
        <taxon>Eucestoda</taxon>
        <taxon>Diphyllobothriidea</taxon>
        <taxon>Diphyllobothriidae</taxon>
        <taxon>Dibothriocephalus</taxon>
    </lineage>
</organism>
<dbReference type="Proteomes" id="UP000281553">
    <property type="component" value="Unassembled WGS sequence"/>
</dbReference>
<name>A0A3P7LRR1_DIBLA</name>
<protein>
    <submittedName>
        <fullName evidence="1">Uncharacterized protein</fullName>
    </submittedName>
</protein>
<gene>
    <name evidence="1" type="ORF">DILT_LOCUS11771</name>
</gene>
<sequence length="146" mass="16381">MRQNDCNMRRLTAPFHVVLFPDPSLPPPSPNLPAFVMQPISQMSNLVPRFVTSTTFASPMAGAPASKFALFDHRSYRAPALPQTLLRLSPGRLSKMLLRGQGSFSLLRQQRLLPDSPNSSARSSFSPRPWFPRTVFSRSMLSLQRL</sequence>
<reference evidence="1 2" key="1">
    <citation type="submission" date="2018-11" db="EMBL/GenBank/DDBJ databases">
        <authorList>
            <consortium name="Pathogen Informatics"/>
        </authorList>
    </citation>
    <scope>NUCLEOTIDE SEQUENCE [LARGE SCALE GENOMIC DNA]</scope>
</reference>
<proteinExistence type="predicted"/>
<evidence type="ECO:0000313" key="1">
    <source>
        <dbReference type="EMBL" id="VDN15940.1"/>
    </source>
</evidence>